<dbReference type="EMBL" id="FOHI01000001">
    <property type="protein sequence ID" value="SES68444.1"/>
    <property type="molecule type" value="Genomic_DNA"/>
</dbReference>
<gene>
    <name evidence="3" type="ORF">SAMN05216412_101230</name>
</gene>
<feature type="domain" description="Glycosyltransferase subfamily 4-like N-terminal" evidence="2">
    <location>
        <begin position="22"/>
        <end position="170"/>
    </location>
</feature>
<proteinExistence type="predicted"/>
<dbReference type="Proteomes" id="UP000183339">
    <property type="component" value="Unassembled WGS sequence"/>
</dbReference>
<dbReference type="OrthoDB" id="9775208at2"/>
<dbReference type="Gene3D" id="3.40.50.2000">
    <property type="entry name" value="Glycogen Phosphorylase B"/>
    <property type="match status" value="2"/>
</dbReference>
<feature type="domain" description="Glycosyl transferase family 1" evidence="1">
    <location>
        <begin position="187"/>
        <end position="345"/>
    </location>
</feature>
<evidence type="ECO:0000259" key="2">
    <source>
        <dbReference type="Pfam" id="PF13439"/>
    </source>
</evidence>
<dbReference type="CDD" id="cd03801">
    <property type="entry name" value="GT4_PimA-like"/>
    <property type="match status" value="1"/>
</dbReference>
<evidence type="ECO:0000259" key="1">
    <source>
        <dbReference type="Pfam" id="PF00534"/>
    </source>
</evidence>
<accession>A0A1H9YHC3</accession>
<dbReference type="Pfam" id="PF00534">
    <property type="entry name" value="Glycos_transf_1"/>
    <property type="match status" value="1"/>
</dbReference>
<dbReference type="InterPro" id="IPR050194">
    <property type="entry name" value="Glycosyltransferase_grp1"/>
</dbReference>
<evidence type="ECO:0000313" key="4">
    <source>
        <dbReference type="Proteomes" id="UP000183339"/>
    </source>
</evidence>
<evidence type="ECO:0000313" key="3">
    <source>
        <dbReference type="EMBL" id="SES68444.1"/>
    </source>
</evidence>
<dbReference type="GO" id="GO:0016757">
    <property type="term" value="F:glycosyltransferase activity"/>
    <property type="evidence" value="ECO:0007669"/>
    <property type="project" value="InterPro"/>
</dbReference>
<sequence>MKIISTAERPINLLEIIGASIVGGMETYVLRLLERLPQDTFRVTCLCVAEGKLTSQLRDIGCSVHITPITDEPDWQSILLGASLIRADAIDVIHAHLPNAHSLAGILSRLTDTPAIATIHGRYLSMRDFEVHKLMNTHISVVAKTAYFQALTLGVTSTKLRFIPNGIDTKIFYPAPKSNYLHSLIKIPPEAPLVGFIGRLSPEKGPEMFVRMAQLAHKRLKNCHFVLVGEGPMRRELQNEIDEHDLTDHIHMAGLQRDMTKIYPCLDLVVSTSYSEAMPLVIVEAMASGLPVVATNVGGVVDIVEVGGTGLLKKPGDTEGLANDVVTLMTSNSIRIRMGEAARKRVEEKFDLNDIVAQTAQLLRSLPQSGIKGSDADTAKGYRKARS</sequence>
<dbReference type="AlphaFoldDB" id="A0A1H9YHC3"/>
<dbReference type="Pfam" id="PF13439">
    <property type="entry name" value="Glyco_transf_4"/>
    <property type="match status" value="1"/>
</dbReference>
<reference evidence="3 4" key="1">
    <citation type="submission" date="2016-10" db="EMBL/GenBank/DDBJ databases">
        <authorList>
            <person name="de Groot N.N."/>
        </authorList>
    </citation>
    <scope>NUCLEOTIDE SEQUENCE [LARGE SCALE GENOMIC DNA]</scope>
    <source>
        <strain evidence="3 4">Nl7</strain>
    </source>
</reference>
<organism evidence="3 4">
    <name type="scientific">Nitrosospira multiformis</name>
    <dbReference type="NCBI Taxonomy" id="1231"/>
    <lineage>
        <taxon>Bacteria</taxon>
        <taxon>Pseudomonadati</taxon>
        <taxon>Pseudomonadota</taxon>
        <taxon>Betaproteobacteria</taxon>
        <taxon>Nitrosomonadales</taxon>
        <taxon>Nitrosomonadaceae</taxon>
        <taxon>Nitrosospira</taxon>
    </lineage>
</organism>
<keyword evidence="3" id="KW-0808">Transferase</keyword>
<dbReference type="SUPFAM" id="SSF53756">
    <property type="entry name" value="UDP-Glycosyltransferase/glycogen phosphorylase"/>
    <property type="match status" value="1"/>
</dbReference>
<protein>
    <submittedName>
        <fullName evidence="3">Glycosyltransferase involved in cell wall bisynthesis</fullName>
    </submittedName>
</protein>
<dbReference type="PANTHER" id="PTHR45947">
    <property type="entry name" value="SULFOQUINOVOSYL TRANSFERASE SQD2"/>
    <property type="match status" value="1"/>
</dbReference>
<dbReference type="InterPro" id="IPR001296">
    <property type="entry name" value="Glyco_trans_1"/>
</dbReference>
<dbReference type="RefSeq" id="WP_074703830.1">
    <property type="nucleotide sequence ID" value="NZ_FOHI01000001.1"/>
</dbReference>
<name>A0A1H9YHC3_9PROT</name>
<dbReference type="InterPro" id="IPR028098">
    <property type="entry name" value="Glyco_trans_4-like_N"/>
</dbReference>
<dbReference type="PANTHER" id="PTHR45947:SF3">
    <property type="entry name" value="SULFOQUINOVOSYL TRANSFERASE SQD2"/>
    <property type="match status" value="1"/>
</dbReference>